<dbReference type="GO" id="GO:0005829">
    <property type="term" value="C:cytosol"/>
    <property type="evidence" value="ECO:0007669"/>
    <property type="project" value="TreeGrafter"/>
</dbReference>
<keyword evidence="1 6" id="KW-0597">Phosphoprotein</keyword>
<evidence type="ECO:0000256" key="5">
    <source>
        <dbReference type="ARBA" id="ARBA00023163"/>
    </source>
</evidence>
<keyword evidence="3" id="KW-0805">Transcription regulation</keyword>
<evidence type="ECO:0000259" key="9">
    <source>
        <dbReference type="PROSITE" id="PS51755"/>
    </source>
</evidence>
<evidence type="ECO:0000256" key="3">
    <source>
        <dbReference type="ARBA" id="ARBA00023015"/>
    </source>
</evidence>
<sequence>MRVLLVEDDQSLGQLLKDGLSHEGFQVEWVRDGYSAINKIMEEDYELVILDIMLPKMDGIKVCKKIRETKDMPVIMLTAKAQIEDKVEGLSAGADDYITKPFSFKELIARIRAVLRRYKKNGPDILQVGDLELRLKSLEVYYKGSKIHTTQKEFNLLKLLMERAGSAISREEIYAKVWGYSYGEGSNIVDVYIKNLRNKLGDKDHKLIKTVRGYGYMLSLEDVS</sequence>
<dbReference type="Gene3D" id="1.10.10.10">
    <property type="entry name" value="Winged helix-like DNA-binding domain superfamily/Winged helix DNA-binding domain"/>
    <property type="match status" value="1"/>
</dbReference>
<feature type="DNA-binding region" description="OmpR/PhoB-type" evidence="7">
    <location>
        <begin position="123"/>
        <end position="220"/>
    </location>
</feature>
<dbReference type="InterPro" id="IPR001789">
    <property type="entry name" value="Sig_transdc_resp-reg_receiver"/>
</dbReference>
<comment type="caution">
    <text evidence="10">The sequence shown here is derived from an EMBL/GenBank/DDBJ whole genome shotgun (WGS) entry which is preliminary data.</text>
</comment>
<keyword evidence="2" id="KW-0902">Two-component regulatory system</keyword>
<dbReference type="GO" id="GO:0006355">
    <property type="term" value="P:regulation of DNA-templated transcription"/>
    <property type="evidence" value="ECO:0007669"/>
    <property type="project" value="InterPro"/>
</dbReference>
<dbReference type="EMBL" id="DSFP01000020">
    <property type="protein sequence ID" value="HEW45232.1"/>
    <property type="molecule type" value="Genomic_DNA"/>
</dbReference>
<proteinExistence type="predicted"/>
<dbReference type="GO" id="GO:0000156">
    <property type="term" value="F:phosphorelay response regulator activity"/>
    <property type="evidence" value="ECO:0007669"/>
    <property type="project" value="TreeGrafter"/>
</dbReference>
<dbReference type="Pfam" id="PF00486">
    <property type="entry name" value="Trans_reg_C"/>
    <property type="match status" value="1"/>
</dbReference>
<dbReference type="PANTHER" id="PTHR48111">
    <property type="entry name" value="REGULATOR OF RPOS"/>
    <property type="match status" value="1"/>
</dbReference>
<reference evidence="10" key="1">
    <citation type="journal article" date="2020" name="mSystems">
        <title>Genome- and Community-Level Interaction Insights into Carbon Utilization and Element Cycling Functions of Hydrothermarchaeota in Hydrothermal Sediment.</title>
        <authorList>
            <person name="Zhou Z."/>
            <person name="Liu Y."/>
            <person name="Xu W."/>
            <person name="Pan J."/>
            <person name="Luo Z.H."/>
            <person name="Li M."/>
        </authorList>
    </citation>
    <scope>NUCLEOTIDE SEQUENCE [LARGE SCALE GENOMIC DNA]</scope>
    <source>
        <strain evidence="10">SpSt-132</strain>
    </source>
</reference>
<dbReference type="SUPFAM" id="SSF52172">
    <property type="entry name" value="CheY-like"/>
    <property type="match status" value="1"/>
</dbReference>
<dbReference type="GO" id="GO:0000976">
    <property type="term" value="F:transcription cis-regulatory region binding"/>
    <property type="evidence" value="ECO:0007669"/>
    <property type="project" value="TreeGrafter"/>
</dbReference>
<evidence type="ECO:0000313" key="10">
    <source>
        <dbReference type="EMBL" id="HEW45232.1"/>
    </source>
</evidence>
<dbReference type="AlphaFoldDB" id="A0A7C2ZHT8"/>
<dbReference type="SMART" id="SM00862">
    <property type="entry name" value="Trans_reg_C"/>
    <property type="match status" value="1"/>
</dbReference>
<dbReference type="SMART" id="SM00448">
    <property type="entry name" value="REC"/>
    <property type="match status" value="1"/>
</dbReference>
<dbReference type="CDD" id="cd17624">
    <property type="entry name" value="REC_OmpR_PmrA-like"/>
    <property type="match status" value="1"/>
</dbReference>
<dbReference type="InterPro" id="IPR036388">
    <property type="entry name" value="WH-like_DNA-bd_sf"/>
</dbReference>
<evidence type="ECO:0000256" key="1">
    <source>
        <dbReference type="ARBA" id="ARBA00022553"/>
    </source>
</evidence>
<dbReference type="Gene3D" id="6.10.250.690">
    <property type="match status" value="1"/>
</dbReference>
<dbReference type="InterPro" id="IPR001867">
    <property type="entry name" value="OmpR/PhoB-type_DNA-bd"/>
</dbReference>
<dbReference type="CDD" id="cd00383">
    <property type="entry name" value="trans_reg_C"/>
    <property type="match status" value="1"/>
</dbReference>
<dbReference type="Pfam" id="PF00072">
    <property type="entry name" value="Response_reg"/>
    <property type="match status" value="1"/>
</dbReference>
<evidence type="ECO:0000256" key="7">
    <source>
        <dbReference type="PROSITE-ProRule" id="PRU01091"/>
    </source>
</evidence>
<evidence type="ECO:0000256" key="2">
    <source>
        <dbReference type="ARBA" id="ARBA00023012"/>
    </source>
</evidence>
<feature type="modified residue" description="4-aspartylphosphate" evidence="6">
    <location>
        <position position="51"/>
    </location>
</feature>
<feature type="domain" description="Response regulatory" evidence="8">
    <location>
        <begin position="2"/>
        <end position="115"/>
    </location>
</feature>
<accession>A0A7C2ZHT8</accession>
<organism evidence="10">
    <name type="scientific">Hydrogenobacter sp</name>
    <dbReference type="NCBI Taxonomy" id="2152829"/>
    <lineage>
        <taxon>Bacteria</taxon>
        <taxon>Pseudomonadati</taxon>
        <taxon>Aquificota</taxon>
        <taxon>Aquificia</taxon>
        <taxon>Aquificales</taxon>
        <taxon>Aquificaceae</taxon>
        <taxon>Hydrogenobacter</taxon>
    </lineage>
</organism>
<dbReference type="InterPro" id="IPR011006">
    <property type="entry name" value="CheY-like_superfamily"/>
</dbReference>
<evidence type="ECO:0000256" key="4">
    <source>
        <dbReference type="ARBA" id="ARBA00023125"/>
    </source>
</evidence>
<dbReference type="InterPro" id="IPR039420">
    <property type="entry name" value="WalR-like"/>
</dbReference>
<keyword evidence="5" id="KW-0804">Transcription</keyword>
<evidence type="ECO:0000256" key="6">
    <source>
        <dbReference type="PROSITE-ProRule" id="PRU00169"/>
    </source>
</evidence>
<protein>
    <submittedName>
        <fullName evidence="10">Response regulator transcription factor</fullName>
    </submittedName>
</protein>
<gene>
    <name evidence="10" type="ORF">ENO47_00965</name>
</gene>
<dbReference type="FunFam" id="1.10.10.10:FF:000005">
    <property type="entry name" value="Two-component system response regulator"/>
    <property type="match status" value="1"/>
</dbReference>
<name>A0A7C2ZHT8_9AQUI</name>
<feature type="domain" description="OmpR/PhoB-type" evidence="9">
    <location>
        <begin position="123"/>
        <end position="220"/>
    </location>
</feature>
<dbReference type="Gene3D" id="3.40.50.2300">
    <property type="match status" value="1"/>
</dbReference>
<evidence type="ECO:0000259" key="8">
    <source>
        <dbReference type="PROSITE" id="PS50110"/>
    </source>
</evidence>
<dbReference type="FunFam" id="3.40.50.2300:FF:000001">
    <property type="entry name" value="DNA-binding response regulator PhoB"/>
    <property type="match status" value="1"/>
</dbReference>
<dbReference type="GO" id="GO:0032993">
    <property type="term" value="C:protein-DNA complex"/>
    <property type="evidence" value="ECO:0007669"/>
    <property type="project" value="TreeGrafter"/>
</dbReference>
<keyword evidence="4 7" id="KW-0238">DNA-binding</keyword>
<dbReference type="PROSITE" id="PS51755">
    <property type="entry name" value="OMPR_PHOB"/>
    <property type="match status" value="1"/>
</dbReference>
<dbReference type="PANTHER" id="PTHR48111:SF22">
    <property type="entry name" value="REGULATOR OF RPOS"/>
    <property type="match status" value="1"/>
</dbReference>
<dbReference type="PROSITE" id="PS50110">
    <property type="entry name" value="RESPONSE_REGULATORY"/>
    <property type="match status" value="1"/>
</dbReference>